<dbReference type="AlphaFoldDB" id="A0A1G5NMM8"/>
<dbReference type="RefSeq" id="WP_092812905.1">
    <property type="nucleotide sequence ID" value="NZ_FMVW01000005.1"/>
</dbReference>
<evidence type="ECO:0000313" key="3">
    <source>
        <dbReference type="Proteomes" id="UP000199347"/>
    </source>
</evidence>
<organism evidence="2 3">
    <name type="scientific">Afifella marina DSM 2698</name>
    <dbReference type="NCBI Taxonomy" id="1120955"/>
    <lineage>
        <taxon>Bacteria</taxon>
        <taxon>Pseudomonadati</taxon>
        <taxon>Pseudomonadota</taxon>
        <taxon>Alphaproteobacteria</taxon>
        <taxon>Hyphomicrobiales</taxon>
        <taxon>Afifellaceae</taxon>
        <taxon>Afifella</taxon>
    </lineage>
</organism>
<protein>
    <recommendedName>
        <fullName evidence="4">Secreted protein</fullName>
    </recommendedName>
</protein>
<reference evidence="2 3" key="1">
    <citation type="submission" date="2016-10" db="EMBL/GenBank/DDBJ databases">
        <authorList>
            <person name="de Groot N.N."/>
        </authorList>
    </citation>
    <scope>NUCLEOTIDE SEQUENCE [LARGE SCALE GENOMIC DNA]</scope>
    <source>
        <strain evidence="2 3">DSM 2698</strain>
    </source>
</reference>
<dbReference type="Proteomes" id="UP000199347">
    <property type="component" value="Unassembled WGS sequence"/>
</dbReference>
<keyword evidence="3" id="KW-1185">Reference proteome</keyword>
<evidence type="ECO:0000256" key="1">
    <source>
        <dbReference type="SAM" id="SignalP"/>
    </source>
</evidence>
<keyword evidence="1" id="KW-0732">Signal</keyword>
<proteinExistence type="predicted"/>
<evidence type="ECO:0000313" key="2">
    <source>
        <dbReference type="EMBL" id="SCZ38647.1"/>
    </source>
</evidence>
<name>A0A1G5NMM8_AFIMA</name>
<feature type="chain" id="PRO_5011517207" description="Secreted protein" evidence="1">
    <location>
        <begin position="24"/>
        <end position="81"/>
    </location>
</feature>
<accession>A0A1G5NMM8</accession>
<sequence length="81" mass="8243">MRKVLTCVSATAAFLLLASAASADCSFHRQQVMASKAPAAEEKVAMATPATLPTAVTSTESHTAAKNNCAQGDQSCVSGTK</sequence>
<dbReference type="OrthoDB" id="9956304at2"/>
<gene>
    <name evidence="2" type="ORF">SAMN03080610_02311</name>
</gene>
<evidence type="ECO:0008006" key="4">
    <source>
        <dbReference type="Google" id="ProtNLM"/>
    </source>
</evidence>
<dbReference type="EMBL" id="FMVW01000005">
    <property type="protein sequence ID" value="SCZ38647.1"/>
    <property type="molecule type" value="Genomic_DNA"/>
</dbReference>
<feature type="signal peptide" evidence="1">
    <location>
        <begin position="1"/>
        <end position="23"/>
    </location>
</feature>